<name>A0ACB9QHD5_9MYRT</name>
<proteinExistence type="predicted"/>
<evidence type="ECO:0000313" key="2">
    <source>
        <dbReference type="Proteomes" id="UP001057402"/>
    </source>
</evidence>
<sequence length="309" mass="35029">MRTRMQHAIAIPACFSVGERSSYDPSAVTRSGQSVFMSVYRTKIAGQCRLITVTWCKNSLLHGLCLSLQGPSGENDNHYSCKVDINPLCFWRKQGRKRFLVDGKPVDVFWDLKSAKFNGETEPGSEYYVAVVCDEEVVLLVGDLKKDAYMRTGCRPSLIDPILVSRREHLFGKKGFVTRARLHEKGGFHEISIECRNRHTCGTSTPNGGDPEMEIRIDGQMLIHVRQLQWKFRGNECIYVNKLGVEVYWDVHDWLFSPGLRRASFIFKPIPGSESPPLSSQAANRISSEGISTDESSDYCLFVYAWKME</sequence>
<comment type="caution">
    <text evidence="1">The sequence shown here is derived from an EMBL/GenBank/DDBJ whole genome shotgun (WGS) entry which is preliminary data.</text>
</comment>
<dbReference type="EMBL" id="CM042885">
    <property type="protein sequence ID" value="KAI4365954.1"/>
    <property type="molecule type" value="Genomic_DNA"/>
</dbReference>
<protein>
    <submittedName>
        <fullName evidence="1">Uncharacterized protein</fullName>
    </submittedName>
</protein>
<organism evidence="1 2">
    <name type="scientific">Melastoma candidum</name>
    <dbReference type="NCBI Taxonomy" id="119954"/>
    <lineage>
        <taxon>Eukaryota</taxon>
        <taxon>Viridiplantae</taxon>
        <taxon>Streptophyta</taxon>
        <taxon>Embryophyta</taxon>
        <taxon>Tracheophyta</taxon>
        <taxon>Spermatophyta</taxon>
        <taxon>Magnoliopsida</taxon>
        <taxon>eudicotyledons</taxon>
        <taxon>Gunneridae</taxon>
        <taxon>Pentapetalae</taxon>
        <taxon>rosids</taxon>
        <taxon>malvids</taxon>
        <taxon>Myrtales</taxon>
        <taxon>Melastomataceae</taxon>
        <taxon>Melastomatoideae</taxon>
        <taxon>Melastomateae</taxon>
        <taxon>Melastoma</taxon>
    </lineage>
</organism>
<accession>A0ACB9QHD5</accession>
<keyword evidence="2" id="KW-1185">Reference proteome</keyword>
<gene>
    <name evidence="1" type="ORF">MLD38_021889</name>
</gene>
<evidence type="ECO:0000313" key="1">
    <source>
        <dbReference type="EMBL" id="KAI4365954.1"/>
    </source>
</evidence>
<dbReference type="Proteomes" id="UP001057402">
    <property type="component" value="Chromosome 6"/>
</dbReference>
<reference evidence="2" key="1">
    <citation type="journal article" date="2023" name="Front. Plant Sci.">
        <title>Chromosomal-level genome assembly of Melastoma candidum provides insights into trichome evolution.</title>
        <authorList>
            <person name="Zhong Y."/>
            <person name="Wu W."/>
            <person name="Sun C."/>
            <person name="Zou P."/>
            <person name="Liu Y."/>
            <person name="Dai S."/>
            <person name="Zhou R."/>
        </authorList>
    </citation>
    <scope>NUCLEOTIDE SEQUENCE [LARGE SCALE GENOMIC DNA]</scope>
</reference>